<accession>A0A1E3RH31</accession>
<dbReference type="STRING" id="1776.BHQ18_16500"/>
<evidence type="ECO:0000256" key="1">
    <source>
        <dbReference type="SAM" id="MobiDB-lite"/>
    </source>
</evidence>
<evidence type="ECO:0000313" key="3">
    <source>
        <dbReference type="EMBL" id="ODQ89185.1"/>
    </source>
</evidence>
<dbReference type="PROSITE" id="PS51257">
    <property type="entry name" value="PROKAR_LIPOPROTEIN"/>
    <property type="match status" value="1"/>
</dbReference>
<feature type="signal peptide" evidence="2">
    <location>
        <begin position="1"/>
        <end position="24"/>
    </location>
</feature>
<feature type="region of interest" description="Disordered" evidence="1">
    <location>
        <begin position="408"/>
        <end position="443"/>
    </location>
</feature>
<name>A0A1E3RH31_MYCFV</name>
<dbReference type="InterPro" id="IPR005152">
    <property type="entry name" value="Lipase_secreted"/>
</dbReference>
<proteinExistence type="predicted"/>
<gene>
    <name evidence="3" type="ORF">BHQ18_16500</name>
</gene>
<dbReference type="PANTHER" id="PTHR34853:SF1">
    <property type="entry name" value="LIPASE 5"/>
    <property type="match status" value="1"/>
</dbReference>
<dbReference type="Gene3D" id="3.40.50.1820">
    <property type="entry name" value="alpha/beta hydrolase"/>
    <property type="match status" value="2"/>
</dbReference>
<comment type="caution">
    <text evidence="3">The sequence shown here is derived from an EMBL/GenBank/DDBJ whole genome shotgun (WGS) entry which is preliminary data.</text>
</comment>
<protein>
    <submittedName>
        <fullName evidence="3">Lipase</fullName>
    </submittedName>
</protein>
<dbReference type="PANTHER" id="PTHR34853">
    <property type="match status" value="1"/>
</dbReference>
<dbReference type="GO" id="GO:0004806">
    <property type="term" value="F:triacylglycerol lipase activity"/>
    <property type="evidence" value="ECO:0007669"/>
    <property type="project" value="InterPro"/>
</dbReference>
<feature type="compositionally biased region" description="Polar residues" evidence="1">
    <location>
        <begin position="420"/>
        <end position="436"/>
    </location>
</feature>
<dbReference type="EMBL" id="MIHA01000011">
    <property type="protein sequence ID" value="ODQ89185.1"/>
    <property type="molecule type" value="Genomic_DNA"/>
</dbReference>
<organism evidence="3 4">
    <name type="scientific">Mycolicibacterium flavescens</name>
    <name type="common">Mycobacterium flavescens</name>
    <dbReference type="NCBI Taxonomy" id="1776"/>
    <lineage>
        <taxon>Bacteria</taxon>
        <taxon>Bacillati</taxon>
        <taxon>Actinomycetota</taxon>
        <taxon>Actinomycetes</taxon>
        <taxon>Mycobacteriales</taxon>
        <taxon>Mycobacteriaceae</taxon>
        <taxon>Mycolicibacterium</taxon>
    </lineage>
</organism>
<evidence type="ECO:0000313" key="4">
    <source>
        <dbReference type="Proteomes" id="UP000094053"/>
    </source>
</evidence>
<reference evidence="4" key="1">
    <citation type="submission" date="2016-09" db="EMBL/GenBank/DDBJ databases">
        <authorList>
            <person name="Greninger A.L."/>
            <person name="Jerome K.R."/>
            <person name="Mcnair B."/>
            <person name="Wallis C."/>
            <person name="Fang F."/>
        </authorList>
    </citation>
    <scope>NUCLEOTIDE SEQUENCE [LARGE SCALE GENOMIC DNA]</scope>
    <source>
        <strain evidence="4">M6</strain>
    </source>
</reference>
<dbReference type="RefSeq" id="WP_069414701.1">
    <property type="nucleotide sequence ID" value="NZ_JACKUL010000035.1"/>
</dbReference>
<dbReference type="PIRSF" id="PIRSF029171">
    <property type="entry name" value="Esterase_LipA"/>
    <property type="match status" value="1"/>
</dbReference>
<dbReference type="GO" id="GO:0016042">
    <property type="term" value="P:lipid catabolic process"/>
    <property type="evidence" value="ECO:0007669"/>
    <property type="project" value="InterPro"/>
</dbReference>
<keyword evidence="4" id="KW-1185">Reference proteome</keyword>
<dbReference type="Proteomes" id="UP000094053">
    <property type="component" value="Unassembled WGS sequence"/>
</dbReference>
<feature type="chain" id="PRO_5009134858" evidence="2">
    <location>
        <begin position="25"/>
        <end position="443"/>
    </location>
</feature>
<evidence type="ECO:0000256" key="2">
    <source>
        <dbReference type="SAM" id="SignalP"/>
    </source>
</evidence>
<dbReference type="InterPro" id="IPR029058">
    <property type="entry name" value="AB_hydrolase_fold"/>
</dbReference>
<dbReference type="SUPFAM" id="SSF53474">
    <property type="entry name" value="alpha/beta-Hydrolases"/>
    <property type="match status" value="1"/>
</dbReference>
<dbReference type="Pfam" id="PF03583">
    <property type="entry name" value="LIP"/>
    <property type="match status" value="1"/>
</dbReference>
<dbReference type="OrthoDB" id="9798122at2"/>
<sequence length="443" mass="46038">MIRPVVASLCGLLTVCLLMTGCQSSEPVRSAPDAAAGMDLRPDTSGAGAQPGALYAARTLPNIDRRLKSVSSLAARIEYTSTGLRGDLTRVSATVFVPSGRQAPPGGWPVIVYGHPTTGVDTDCAPSRSPNLSGASATVEALVAGGYVVAVPDYQGLGIDDGGHPYLEPTTAGHNVIDAVRAIRRLVPEVSDRWAGVGISQGGQAMWAANELAGPYGAGLALLGTVSLAPPTDLTGLAVQAGAGALTKQQQGALQLLLYSLHREHPHFNLDDYRRGVVADKWDVLSSCEAGAVAERVAAIDAITADDLRPAGPEAQAVLEAYLRERSLPRQPASAPMLVVFGGRDEVLPEAWTRGALTAACGMGDVIDIQFQPDRGHHDLDVSMAYPWLADRFAGVPATDTCATFITPPPPAEPVVENGTEAQSTEAIGQESTVDADNTGEGQ</sequence>
<keyword evidence="2" id="KW-0732">Signal</keyword>
<dbReference type="AlphaFoldDB" id="A0A1E3RH31"/>
<feature type="region of interest" description="Disordered" evidence="1">
    <location>
        <begin position="26"/>
        <end position="49"/>
    </location>
</feature>